<keyword evidence="2" id="KW-0813">Transport</keyword>
<evidence type="ECO:0000256" key="4">
    <source>
        <dbReference type="ARBA" id="ARBA00022927"/>
    </source>
</evidence>
<feature type="domain" description="Sec39" evidence="5">
    <location>
        <begin position="899"/>
        <end position="1175"/>
    </location>
</feature>
<keyword evidence="4" id="KW-0653">Protein transport</keyword>
<dbReference type="PANTHER" id="PTHR15922">
    <property type="entry name" value="NEUROBLASTOMA-AMPLIFIED SEQUENCE"/>
    <property type="match status" value="1"/>
</dbReference>
<feature type="domain" description="Sec39" evidence="5">
    <location>
        <begin position="552"/>
        <end position="853"/>
    </location>
</feature>
<dbReference type="SUPFAM" id="SSF69322">
    <property type="entry name" value="Tricorn protease domain 2"/>
    <property type="match status" value="1"/>
</dbReference>
<protein>
    <recommendedName>
        <fullName evidence="5">Sec39 domain-containing protein</fullName>
    </recommendedName>
</protein>
<dbReference type="PANTHER" id="PTHR15922:SF2">
    <property type="entry name" value="NBAS SUBUNIT OF NRZ TETHERING COMPLEX"/>
    <property type="match status" value="1"/>
</dbReference>
<evidence type="ECO:0000256" key="1">
    <source>
        <dbReference type="ARBA" id="ARBA00004240"/>
    </source>
</evidence>
<dbReference type="GO" id="GO:0070939">
    <property type="term" value="C:Dsl1/NZR complex"/>
    <property type="evidence" value="ECO:0007669"/>
    <property type="project" value="TreeGrafter"/>
</dbReference>
<sequence>MAVESASKVLYETRRHASRAFSPRYPHQKEDGGAAAGGLFSYLSMRGISQLKDKWDKYRHPTKGKKWISLFVSSSGEHVAVAASNQITILHKSDDYQDPCGIFTSNDRLSTFILGAWSDYHDVLAAVDDSNTLYFIKENGEEITRMTTKQLKGSAPIAGLIAHCDAQPESSCLCKFIIVTSDGLLHQVEVVQGSVALIPSIATKKLFPRNILCLDYCPELSLLVVVSASSSDGSFSLSLWHMKRNLDLEPVICAAQLEGFSGKPSNYVGPLITPKVVLSPHGKRVAVLDLSGRLSLLYVNDEGHSLSSVDFAENSSYQSAESSNGKSKFLNDVTDFTWWSDSVIVIAKMSGVTMLDSHTGKELLDKNPVLSTPLVERVQHHQACIFLLQTNSSEERNPLVDDQKKSVGDMYQIFINNRQYQDAMDFADCHGLDRDVIFKSQWLHSAQGTNDVSMFLSNVRDQVFVLSECIDKVGATEEAVKALLAHGLQITEMYRFSESVDGECSEVWDFRMFRLQLLQYRDRLETFVGINMGRFSVLEYRKFRIMPLNEAAVSLARNGKIGALNLLFKRHPYSLAPFMREILSAIPETVPIQTYGQLLPGRYPPTTIALRDEDWVECSEMVTFIEKSPERDNGASVRTESILKHSFGFVWPSVDELSIWYKNRAMDIDALSGQLDNCLSLLEFACEKGIVELQPFYQSISYLYQLIYSEDVDEEANIVITLDSWERLSDYEKFRMMLDRVKDDKVVEILRDKAIPFMLSRYSPSTVDDKVTDEYCSGFSYPTDSFLVTWLKEIASDNKLDVCLVVIEEGCRNFHDNDIFKDESDAVRCALDCIYLCTLTDRWNIMASILSKLPQIKDGGSSTENREKRVKIAEGHVEAGRLLAYYQVPKPLDFFLEARSDQKGVKQILRLILSKFGRRQPSRSDNDWANMWRDMQLFQEKAFPFLDLEYMLTEFCRGLLKSGKFSLARNYLKGTGTINLAMEKAENLVIQAAREYFFSASSLACSEIWKAKECLNIFPNSRNVKAEADVIDALTNKLPNLGVTLLPVQYRQIKDPMEIINMVIKSQTGAYVNVDELIEIAQLLGLSSQEDIAAVQEAVAREAADTGDFQLAFDLCLVLAKKGHGPIWDLCAAIARGPNLDNIDISSRKQLLGFALSHCDEESISELLHAWKDLDVQSQCETLMMSTGSTPPNFSIEGSSLISLPRHGVQELANLSDRSDAVEGMDNDDELHIGKVKNILCAVAKDLSVKNESNWESLLRENGKILSFAALQLPWLLDLSRRTEYGKMFSGTKSTDGCQWLSIRTQALVTILSWLARNSIAPSDHLIANLAKSVMEAPVTDEEDTLGFSFLLNLGDAFHGVEVIEEQLKLRDKYNEVSRIMNMGMLYSSLHNFGSECGDPTKRRDLLLQKFQDKHAPFSSDAIDKIDKVDSTFWREWKSKLEEQKLFTDRSRALEQIIPGVDAAKFLSGDSQYIKSSLFSLFDLVKQEKKPSLKEVLKFAVTYGLDHNEMLLRYLCSVLVSEVWEDDDIIAELSEHRKELITGASHVITAIASDVFPVIDGCNKQRLAYIFNIISDCYSLLNNANDPLSALCSSDQAYKLSVELSLFYKTLHQECERVSFIKNLNFKNIAGIGNLNVEHFNDEIYKHINEFSVESLAKMAQNLGSIYTDSTAISWRDVYKHYIICSMTNLVSESRAHAKFEDQGDFQNFFDRLEQNYDCVRIYFKDLSLEDVLDIAKKYCISSVALDVSSVSLQDEPSWTDCLVLVLKLWVRLVDDTQEILSSDSSEEKALKFDLEILSNCLKVFMNMVEEGKVSACQGWAVISECVKHVFSASDAEASNFCRAMVVSGCDFQAISEVFLRAVHQEQTSPSLGVDGNENIDRVQDLLLLYLNILDRVLLDIANEYDDRQVLYNLLSTLSKLEGDLEDLNKIRNAVWGKLYTFSEKMHLKNHVRVYALELLQSIAGRNLKGLPSELLSNVHPWEGWDESECTSSSCEGANQGVPIQRDASNKYTSTLVALKSTQLAAAISPSAEITQDDLLSLDAAVSCFLGLCEAAETQVHFEALQAILEEWEGLFNVVKDQDDPVKESDAAKNWSSDEWDEGWESFQEEPLPEKEEKPVVVHPFHLCWMEIIIKLISLSRYTHVLELLDRSLSKSNTIFLDEDDAQRLADLAIGVDCFAALKMTLLLPYRSIQLQCLDALEAKLNQGDIQGAVTLDPELFTLILSSGIISIAATNSAYHTIFSYLCFMAGRYSHLCQESQLSHINYMSREVSKTKDDAFYELFRTTLLPCFISELVKARQPLLAGYVISRFMHTNESLGLVNVAHASLKRYFESQIHSQKSSDMLPPCEMGVCQRLRNSVADLRSKLAELLQAALDSLSDNVK</sequence>
<dbReference type="GO" id="GO:0000149">
    <property type="term" value="F:SNARE binding"/>
    <property type="evidence" value="ECO:0007669"/>
    <property type="project" value="TreeGrafter"/>
</dbReference>
<dbReference type="Proteomes" id="UP001419268">
    <property type="component" value="Unassembled WGS sequence"/>
</dbReference>
<evidence type="ECO:0000313" key="7">
    <source>
        <dbReference type="Proteomes" id="UP001419268"/>
    </source>
</evidence>
<comment type="caution">
    <text evidence="6">The sequence shown here is derived from an EMBL/GenBank/DDBJ whole genome shotgun (WGS) entry which is preliminary data.</text>
</comment>
<dbReference type="EMBL" id="JBBNAG010000006">
    <property type="protein sequence ID" value="KAK9126154.1"/>
    <property type="molecule type" value="Genomic_DNA"/>
</dbReference>
<proteinExistence type="predicted"/>
<keyword evidence="7" id="KW-1185">Reference proteome</keyword>
<comment type="subcellular location">
    <subcellularLocation>
        <location evidence="1">Endoplasmic reticulum</location>
    </subcellularLocation>
</comment>
<evidence type="ECO:0000256" key="2">
    <source>
        <dbReference type="ARBA" id="ARBA00022448"/>
    </source>
</evidence>
<reference evidence="6 7" key="1">
    <citation type="submission" date="2024-01" db="EMBL/GenBank/DDBJ databases">
        <title>Genome assemblies of Stephania.</title>
        <authorList>
            <person name="Yang L."/>
        </authorList>
    </citation>
    <scope>NUCLEOTIDE SEQUENCE [LARGE SCALE GENOMIC DNA]</scope>
    <source>
        <strain evidence="6">JXDWG</strain>
        <tissue evidence="6">Leaf</tissue>
    </source>
</reference>
<keyword evidence="3" id="KW-0256">Endoplasmic reticulum</keyword>
<accession>A0AAP0J2C0</accession>
<dbReference type="InterPro" id="IPR013244">
    <property type="entry name" value="Sec39_domain"/>
</dbReference>
<dbReference type="GO" id="GO:0015031">
    <property type="term" value="P:protein transport"/>
    <property type="evidence" value="ECO:0007669"/>
    <property type="project" value="UniProtKB-KW"/>
</dbReference>
<name>A0AAP0J2C0_9MAGN</name>
<dbReference type="GO" id="GO:0006890">
    <property type="term" value="P:retrograde vesicle-mediated transport, Golgi to endoplasmic reticulum"/>
    <property type="evidence" value="ECO:0007669"/>
    <property type="project" value="InterPro"/>
</dbReference>
<evidence type="ECO:0000313" key="6">
    <source>
        <dbReference type="EMBL" id="KAK9126154.1"/>
    </source>
</evidence>
<gene>
    <name evidence="6" type="ORF">Scep_015000</name>
</gene>
<organism evidence="6 7">
    <name type="scientific">Stephania cephalantha</name>
    <dbReference type="NCBI Taxonomy" id="152367"/>
    <lineage>
        <taxon>Eukaryota</taxon>
        <taxon>Viridiplantae</taxon>
        <taxon>Streptophyta</taxon>
        <taxon>Embryophyta</taxon>
        <taxon>Tracheophyta</taxon>
        <taxon>Spermatophyta</taxon>
        <taxon>Magnoliopsida</taxon>
        <taxon>Ranunculales</taxon>
        <taxon>Menispermaceae</taxon>
        <taxon>Menispermoideae</taxon>
        <taxon>Cissampelideae</taxon>
        <taxon>Stephania</taxon>
    </lineage>
</organism>
<evidence type="ECO:0000259" key="5">
    <source>
        <dbReference type="Pfam" id="PF08314"/>
    </source>
</evidence>
<dbReference type="Pfam" id="PF08314">
    <property type="entry name" value="Sec39"/>
    <property type="match status" value="2"/>
</dbReference>
<evidence type="ECO:0000256" key="3">
    <source>
        <dbReference type="ARBA" id="ARBA00022824"/>
    </source>
</evidence>